<name>A0A6C0HLS6_9ZZZZ</name>
<organism evidence="3">
    <name type="scientific">viral metagenome</name>
    <dbReference type="NCBI Taxonomy" id="1070528"/>
    <lineage>
        <taxon>unclassified sequences</taxon>
        <taxon>metagenomes</taxon>
        <taxon>organismal metagenomes</taxon>
    </lineage>
</organism>
<feature type="coiled-coil region" evidence="1">
    <location>
        <begin position="266"/>
        <end position="307"/>
    </location>
</feature>
<protein>
    <submittedName>
        <fullName evidence="3">Uncharacterized protein</fullName>
    </submittedName>
</protein>
<feature type="compositionally biased region" description="Low complexity" evidence="2">
    <location>
        <begin position="487"/>
        <end position="503"/>
    </location>
</feature>
<dbReference type="AlphaFoldDB" id="A0A6C0HLS6"/>
<sequence>MTHTKLIQHKLLLSKQKLHTKLKHQHINTKAKKKCKLLTYKNTTRSLKHPISLTNSLTKKQNGGFLGIFNYFAHWNFMRKFDNFIGDFNKNKTKMLETIESFKSGAKNIEDYAVEKATLITQFLTNTKKKVIFQILQKENSFKDVKNVKSTVLTHDLNMIKSNDTKLNTKIKTLNKKVLKDQPKFKKLDAIFRKNSTEFQSIYQKYGDITSDISNSILQLKEYKDLVGRDKTKLNSSDKKLLEKYKNYIPDFERVNSVGEKFFEENEKLVQDMNECLSKADNYKTQFDNLDKKKAGADATLNDWENKINNYYISLTNIFDNIDIIKKHIEKVKENAISIRNIISPLFLGGKNQNLNSINIFIQIDIDPMINHFDKIKNHFLELKLAFFNETPASRLQVDFTVCHTLVNAIEAKLNLYDKIFEKIRTQEGGKRPQLAAAIAKRRANLIAPATQATPITLATPATPATPAIIETPIKLSPLIRQKYKKNTTSSSSSSSTSSTSKSNNKDHNSPQTLNSEDENKIDELIHTLKTNEKQIITVIDKEATPSQIQINNKKIVIEAINIIEEIERIKFIYYFQSEFYEIDKLFKNIAKNSNSDFHRDFNNLKTNITNGITNIREFLQYCRTGLQKYKHTYTDTKLATKIIEQKYAEIKEIIPLSQAQKQTDRHQDFENIIKDAIFNGNILRDSQPGQSGQYTQGTIINTTSTKSKPNPEKIAEICDAIDEKQYPVEKAKAQEDMFKMANEIHPLVETDGPLSKLRNLFFEASKCLTELVFAEIPIQEVKIKQNDNELILIKYSTIINMPQELKEVQKLETTRELHAVIKNNYGDLRRLYNANVNLTNDDIDIMYNELYINPNDFVNQSSKQYENYKKLTNKDNYKKIMDKIISMQPNPETKHSICKVIETIRNIAGGNINEQEKYNIYIQAKTIHKCDEKHKPIDPRHPRTY</sequence>
<evidence type="ECO:0000313" key="3">
    <source>
        <dbReference type="EMBL" id="QHT81592.1"/>
    </source>
</evidence>
<reference evidence="3" key="1">
    <citation type="journal article" date="2020" name="Nature">
        <title>Giant virus diversity and host interactions through global metagenomics.</title>
        <authorList>
            <person name="Schulz F."/>
            <person name="Roux S."/>
            <person name="Paez-Espino D."/>
            <person name="Jungbluth S."/>
            <person name="Walsh D.A."/>
            <person name="Denef V.J."/>
            <person name="McMahon K.D."/>
            <person name="Konstantinidis K.T."/>
            <person name="Eloe-Fadrosh E.A."/>
            <person name="Kyrpides N.C."/>
            <person name="Woyke T."/>
        </authorList>
    </citation>
    <scope>NUCLEOTIDE SEQUENCE</scope>
    <source>
        <strain evidence="3">GVMAG-M-3300023184-13</strain>
    </source>
</reference>
<keyword evidence="1" id="KW-0175">Coiled coil</keyword>
<feature type="region of interest" description="Disordered" evidence="2">
    <location>
        <begin position="486"/>
        <end position="520"/>
    </location>
</feature>
<accession>A0A6C0HLS6</accession>
<evidence type="ECO:0000256" key="2">
    <source>
        <dbReference type="SAM" id="MobiDB-lite"/>
    </source>
</evidence>
<evidence type="ECO:0000256" key="1">
    <source>
        <dbReference type="SAM" id="Coils"/>
    </source>
</evidence>
<proteinExistence type="predicted"/>
<dbReference type="EMBL" id="MN739985">
    <property type="protein sequence ID" value="QHT81592.1"/>
    <property type="molecule type" value="Genomic_DNA"/>
</dbReference>